<evidence type="ECO:0000256" key="3">
    <source>
        <dbReference type="ARBA" id="ARBA00022777"/>
    </source>
</evidence>
<evidence type="ECO:0000256" key="1">
    <source>
        <dbReference type="ARBA" id="ARBA00005790"/>
    </source>
</evidence>
<reference evidence="6 7" key="1">
    <citation type="journal article" name="Sci. Rep.">
        <title>Genome-scale phylogenetic analyses confirm Olpidium as the closest living zoosporic fungus to the non-flagellated, terrestrial fungi.</title>
        <authorList>
            <person name="Chang Y."/>
            <person name="Rochon D."/>
            <person name="Sekimoto S."/>
            <person name="Wang Y."/>
            <person name="Chovatia M."/>
            <person name="Sandor L."/>
            <person name="Salamov A."/>
            <person name="Grigoriev I.V."/>
            <person name="Stajich J.E."/>
            <person name="Spatafora J.W."/>
        </authorList>
    </citation>
    <scope>NUCLEOTIDE SEQUENCE [LARGE SCALE GENOMIC DNA]</scope>
    <source>
        <strain evidence="6">S191</strain>
    </source>
</reference>
<comment type="caution">
    <text evidence="6">The sequence shown here is derived from an EMBL/GenBank/DDBJ whole genome shotgun (WGS) entry which is preliminary data.</text>
</comment>
<keyword evidence="7" id="KW-1185">Reference proteome</keyword>
<comment type="similarity">
    <text evidence="1">Belongs to the guanylate kinase family.</text>
</comment>
<dbReference type="Proteomes" id="UP000673691">
    <property type="component" value="Unassembled WGS sequence"/>
</dbReference>
<dbReference type="Gene3D" id="3.40.50.300">
    <property type="entry name" value="P-loop containing nucleotide triphosphate hydrolases"/>
    <property type="match status" value="1"/>
</dbReference>
<dbReference type="PROSITE" id="PS50052">
    <property type="entry name" value="GUANYLATE_KINASE_2"/>
    <property type="match status" value="1"/>
</dbReference>
<dbReference type="SUPFAM" id="SSF52540">
    <property type="entry name" value="P-loop containing nucleoside triphosphate hydrolases"/>
    <property type="match status" value="1"/>
</dbReference>
<dbReference type="OrthoDB" id="6334211at2759"/>
<evidence type="ECO:0000259" key="5">
    <source>
        <dbReference type="PROSITE" id="PS50052"/>
    </source>
</evidence>
<accession>A0A8H7ZNG0</accession>
<organism evidence="6 7">
    <name type="scientific">Olpidium bornovanus</name>
    <dbReference type="NCBI Taxonomy" id="278681"/>
    <lineage>
        <taxon>Eukaryota</taxon>
        <taxon>Fungi</taxon>
        <taxon>Fungi incertae sedis</taxon>
        <taxon>Olpidiomycota</taxon>
        <taxon>Olpidiomycotina</taxon>
        <taxon>Olpidiomycetes</taxon>
        <taxon>Olpidiales</taxon>
        <taxon>Olpidiaceae</taxon>
        <taxon>Olpidium</taxon>
    </lineage>
</organism>
<keyword evidence="3" id="KW-0418">Kinase</keyword>
<dbReference type="AlphaFoldDB" id="A0A8H7ZNG0"/>
<feature type="domain" description="Guanylate kinase-like" evidence="5">
    <location>
        <begin position="39"/>
        <end position="101"/>
    </location>
</feature>
<sequence length="106" mass="12219">MAKWDDVLQSRQRPEMQRRPARQHIGSQKCQKHRPKRPPPSVDVLEQRLRERGTETEQAIKDRLAMATAELEYAAQPGTHDLVIVNESLDDAYKQLKEYVVGITGK</sequence>
<name>A0A8H7ZNG0_9FUNG</name>
<protein>
    <recommendedName>
        <fullName evidence="5">Guanylate kinase-like domain-containing protein</fullName>
    </recommendedName>
</protein>
<dbReference type="InterPro" id="IPR008144">
    <property type="entry name" value="Guanylate_kin-like_dom"/>
</dbReference>
<dbReference type="GO" id="GO:0004385">
    <property type="term" value="F:GMP kinase activity"/>
    <property type="evidence" value="ECO:0007669"/>
    <property type="project" value="TreeGrafter"/>
</dbReference>
<evidence type="ECO:0000256" key="2">
    <source>
        <dbReference type="ARBA" id="ARBA00022679"/>
    </source>
</evidence>
<feature type="compositionally biased region" description="Basic and acidic residues" evidence="4">
    <location>
        <begin position="45"/>
        <end position="55"/>
    </location>
</feature>
<dbReference type="PANTHER" id="PTHR23117">
    <property type="entry name" value="GUANYLATE KINASE-RELATED"/>
    <property type="match status" value="1"/>
</dbReference>
<dbReference type="PANTHER" id="PTHR23117:SF13">
    <property type="entry name" value="GUANYLATE KINASE"/>
    <property type="match status" value="1"/>
</dbReference>
<evidence type="ECO:0000313" key="7">
    <source>
        <dbReference type="Proteomes" id="UP000673691"/>
    </source>
</evidence>
<gene>
    <name evidence="6" type="ORF">BJ554DRAFT_4126</name>
</gene>
<dbReference type="GO" id="GO:0005829">
    <property type="term" value="C:cytosol"/>
    <property type="evidence" value="ECO:0007669"/>
    <property type="project" value="TreeGrafter"/>
</dbReference>
<feature type="region of interest" description="Disordered" evidence="4">
    <location>
        <begin position="1"/>
        <end position="55"/>
    </location>
</feature>
<dbReference type="Pfam" id="PF00625">
    <property type="entry name" value="Guanylate_kin"/>
    <property type="match status" value="1"/>
</dbReference>
<keyword evidence="2" id="KW-0808">Transferase</keyword>
<dbReference type="EMBL" id="JAEFCI010012123">
    <property type="protein sequence ID" value="KAG5456198.1"/>
    <property type="molecule type" value="Genomic_DNA"/>
</dbReference>
<evidence type="ECO:0000313" key="6">
    <source>
        <dbReference type="EMBL" id="KAG5456198.1"/>
    </source>
</evidence>
<dbReference type="InterPro" id="IPR008145">
    <property type="entry name" value="GK/Ca_channel_bsu"/>
</dbReference>
<dbReference type="InterPro" id="IPR027417">
    <property type="entry name" value="P-loop_NTPase"/>
</dbReference>
<feature type="compositionally biased region" description="Basic and acidic residues" evidence="4">
    <location>
        <begin position="1"/>
        <end position="18"/>
    </location>
</feature>
<proteinExistence type="inferred from homology"/>
<evidence type="ECO:0000256" key="4">
    <source>
        <dbReference type="SAM" id="MobiDB-lite"/>
    </source>
</evidence>